<gene>
    <name evidence="1" type="ORF">QYG89_08120</name>
</gene>
<dbReference type="RefSeq" id="WP_404316426.1">
    <property type="nucleotide sequence ID" value="NZ_JAUIYO010000004.1"/>
</dbReference>
<dbReference type="Proteomes" id="UP001619911">
    <property type="component" value="Unassembled WGS sequence"/>
</dbReference>
<evidence type="ECO:0008006" key="3">
    <source>
        <dbReference type="Google" id="ProtNLM"/>
    </source>
</evidence>
<evidence type="ECO:0000313" key="1">
    <source>
        <dbReference type="EMBL" id="MFK2825644.1"/>
    </source>
</evidence>
<organism evidence="1 2">
    <name type="scientific">Bacillus lumedeiriae</name>
    <dbReference type="NCBI Taxonomy" id="3058829"/>
    <lineage>
        <taxon>Bacteria</taxon>
        <taxon>Bacillati</taxon>
        <taxon>Bacillota</taxon>
        <taxon>Bacilli</taxon>
        <taxon>Bacillales</taxon>
        <taxon>Bacillaceae</taxon>
        <taxon>Bacillus</taxon>
    </lineage>
</organism>
<keyword evidence="2" id="KW-1185">Reference proteome</keyword>
<evidence type="ECO:0000313" key="2">
    <source>
        <dbReference type="Proteomes" id="UP001619911"/>
    </source>
</evidence>
<reference evidence="1 2" key="1">
    <citation type="submission" date="2023-07" db="EMBL/GenBank/DDBJ databases">
        <title>Bacillus lucianemedeirus sp. nov, a new species isolated from an immunobiological production facility.</title>
        <authorList>
            <person name="Costa L.V."/>
            <person name="Miranda R.V.S.L."/>
            <person name="Brandao M.L.L."/>
            <person name="Reis C.M.F."/>
            <person name="Frazao A.M."/>
            <person name="Cruz F.V."/>
            <person name="Baio P.V.P."/>
            <person name="Veras J.F.C."/>
            <person name="Ramos J.N."/>
            <person name="Vieira V."/>
        </authorList>
    </citation>
    <scope>NUCLEOTIDE SEQUENCE [LARGE SCALE GENOMIC DNA]</scope>
    <source>
        <strain evidence="1 2">B190/17</strain>
    </source>
</reference>
<comment type="caution">
    <text evidence="1">The sequence shown here is derived from an EMBL/GenBank/DDBJ whole genome shotgun (WGS) entry which is preliminary data.</text>
</comment>
<accession>A0ABW8I809</accession>
<name>A0ABW8I809_9BACI</name>
<protein>
    <recommendedName>
        <fullName evidence="3">Transposase</fullName>
    </recommendedName>
</protein>
<dbReference type="EMBL" id="JAUIYO010000004">
    <property type="protein sequence ID" value="MFK2825644.1"/>
    <property type="molecule type" value="Genomic_DNA"/>
</dbReference>
<sequence length="65" mass="7252">MQLDKEKRKAPAYRRQAQVKPTGRLFFNLLDGLTCDLEPMAPAAGQRKAAAVISPLRAQMKKVRA</sequence>
<proteinExistence type="predicted"/>